<reference evidence="3 4" key="1">
    <citation type="submission" date="2020-04" db="EMBL/GenBank/DDBJ databases">
        <title>Rhizobium sp. S-51 isolated from soil.</title>
        <authorList>
            <person name="Dahal R.H."/>
        </authorList>
    </citation>
    <scope>NUCLEOTIDE SEQUENCE [LARGE SCALE GENOMIC DNA]</scope>
    <source>
        <strain evidence="3 4">S-51</strain>
    </source>
</reference>
<dbReference type="EMBL" id="JABBGK010000001">
    <property type="protein sequence ID" value="NML72991.1"/>
    <property type="molecule type" value="Genomic_DNA"/>
</dbReference>
<evidence type="ECO:0000259" key="2">
    <source>
        <dbReference type="SMART" id="SM00062"/>
    </source>
</evidence>
<dbReference type="InterPro" id="IPR001638">
    <property type="entry name" value="Solute-binding_3/MltF_N"/>
</dbReference>
<keyword evidence="4" id="KW-1185">Reference proteome</keyword>
<gene>
    <name evidence="3" type="ORF">HHL25_02515</name>
</gene>
<dbReference type="PANTHER" id="PTHR38834">
    <property type="entry name" value="PERIPLASMIC SUBSTRATE BINDING PROTEIN FAMILY 3"/>
    <property type="match status" value="1"/>
</dbReference>
<keyword evidence="1" id="KW-0732">Signal</keyword>
<accession>A0A7Y0FUQ8</accession>
<sequence length="240" mass="26883">MRVIAFLLSIGLASAATAADTTIHFTTEDYPPYNFREGGAYHGVGYDQVVALMKSVKADYTVEMMPWARALSLAESETMYCVFTTAHIAERDKRFKWVEPLAIDRNVMIANKASGLKPHTVEEARQYVVGTQRNDYTQDLLERNGFPKIDLAADLKLTFKKLMSGRIDLMPISEKYYEDLRAEGNAIEALFVLSEQKFSVACNSNFPDALLAEMQAGLDKLIADGTQREIFVKYGMPLGQ</sequence>
<comment type="caution">
    <text evidence="3">The sequence shown here is derived from an EMBL/GenBank/DDBJ whole genome shotgun (WGS) entry which is preliminary data.</text>
</comment>
<dbReference type="SUPFAM" id="SSF53850">
    <property type="entry name" value="Periplasmic binding protein-like II"/>
    <property type="match status" value="1"/>
</dbReference>
<dbReference type="Gene3D" id="3.40.190.10">
    <property type="entry name" value="Periplasmic binding protein-like II"/>
    <property type="match status" value="2"/>
</dbReference>
<feature type="domain" description="Solute-binding protein family 3/N-terminal" evidence="2">
    <location>
        <begin position="22"/>
        <end position="237"/>
    </location>
</feature>
<organism evidence="3 4">
    <name type="scientific">Rhizobium terricola</name>
    <dbReference type="NCBI Taxonomy" id="2728849"/>
    <lineage>
        <taxon>Bacteria</taxon>
        <taxon>Pseudomonadati</taxon>
        <taxon>Pseudomonadota</taxon>
        <taxon>Alphaproteobacteria</taxon>
        <taxon>Hyphomicrobiales</taxon>
        <taxon>Rhizobiaceae</taxon>
        <taxon>Rhizobium/Agrobacterium group</taxon>
        <taxon>Rhizobium</taxon>
    </lineage>
</organism>
<dbReference type="PANTHER" id="PTHR38834:SF3">
    <property type="entry name" value="SOLUTE-BINDING PROTEIN FAMILY 3_N-TERMINAL DOMAIN-CONTAINING PROTEIN"/>
    <property type="match status" value="1"/>
</dbReference>
<proteinExistence type="predicted"/>
<dbReference type="Pfam" id="PF00497">
    <property type="entry name" value="SBP_bac_3"/>
    <property type="match status" value="1"/>
</dbReference>
<name>A0A7Y0FUQ8_9HYPH</name>
<evidence type="ECO:0000313" key="3">
    <source>
        <dbReference type="EMBL" id="NML72991.1"/>
    </source>
</evidence>
<dbReference type="AlphaFoldDB" id="A0A7Y0FUQ8"/>
<feature type="chain" id="PRO_5031072902" evidence="1">
    <location>
        <begin position="19"/>
        <end position="240"/>
    </location>
</feature>
<feature type="signal peptide" evidence="1">
    <location>
        <begin position="1"/>
        <end position="18"/>
    </location>
</feature>
<dbReference type="SMART" id="SM00062">
    <property type="entry name" value="PBPb"/>
    <property type="match status" value="1"/>
</dbReference>
<protein>
    <submittedName>
        <fullName evidence="3">Transporter substrate-binding domain-containing protein</fullName>
    </submittedName>
</protein>
<evidence type="ECO:0000256" key="1">
    <source>
        <dbReference type="SAM" id="SignalP"/>
    </source>
</evidence>
<dbReference type="Proteomes" id="UP000541470">
    <property type="component" value="Unassembled WGS sequence"/>
</dbReference>
<dbReference type="RefSeq" id="WP_169586946.1">
    <property type="nucleotide sequence ID" value="NZ_JABBGK010000001.1"/>
</dbReference>
<evidence type="ECO:0000313" key="4">
    <source>
        <dbReference type="Proteomes" id="UP000541470"/>
    </source>
</evidence>